<accession>A0A6J5T7M5</accession>
<name>A0A6J5T7M5_9CAUD</name>
<dbReference type="Gene3D" id="3.30.470.20">
    <property type="entry name" value="ATP-grasp fold, B domain"/>
    <property type="match status" value="1"/>
</dbReference>
<dbReference type="Pfam" id="PF08443">
    <property type="entry name" value="RimK"/>
    <property type="match status" value="1"/>
</dbReference>
<organism evidence="2">
    <name type="scientific">uncultured Caudovirales phage</name>
    <dbReference type="NCBI Taxonomy" id="2100421"/>
    <lineage>
        <taxon>Viruses</taxon>
        <taxon>Duplodnaviria</taxon>
        <taxon>Heunggongvirae</taxon>
        <taxon>Uroviricota</taxon>
        <taxon>Caudoviricetes</taxon>
        <taxon>Peduoviridae</taxon>
        <taxon>Maltschvirus</taxon>
        <taxon>Maltschvirus maltsch</taxon>
    </lineage>
</organism>
<dbReference type="EMBL" id="LR797813">
    <property type="protein sequence ID" value="CAB4240647.1"/>
    <property type="molecule type" value="Genomic_DNA"/>
</dbReference>
<gene>
    <name evidence="2" type="ORF">UFOVP39_34</name>
</gene>
<evidence type="ECO:0000259" key="1">
    <source>
        <dbReference type="Pfam" id="PF08443"/>
    </source>
</evidence>
<proteinExistence type="predicted"/>
<evidence type="ECO:0000313" key="2">
    <source>
        <dbReference type="EMBL" id="CAB4240647.1"/>
    </source>
</evidence>
<feature type="domain" description="ATP-grasp fold RimK-type" evidence="1">
    <location>
        <begin position="124"/>
        <end position="223"/>
    </location>
</feature>
<dbReference type="InterPro" id="IPR013651">
    <property type="entry name" value="ATP-grasp_RimK-type"/>
</dbReference>
<dbReference type="SUPFAM" id="SSF56059">
    <property type="entry name" value="Glutathione synthetase ATP-binding domain-like"/>
    <property type="match status" value="1"/>
</dbReference>
<sequence length="235" mass="26792">MKQKKPSLLCTNSTRKSASLKAIAQGLSTRLKRGKIWRTTTPNAFRKQFKYGFSVDKLTQYKWFLANNIPALEFTTDSDVVDGWLANKRVVFGRKYLNASCGKGIVVIEQQGNIPELPVYTMYKKKKREFRVHVFKDEVVNVTEKKRRKGFEGQRDTKIRNLANGYVFVQSVENEPIGLRQLAIRAAKISASDFRGVDIGYNEQKGELFVIEVNSAPGIQGSNIEKYLDKIVNYV</sequence>
<reference evidence="2" key="1">
    <citation type="submission" date="2020-05" db="EMBL/GenBank/DDBJ databases">
        <authorList>
            <person name="Chiriac C."/>
            <person name="Salcher M."/>
            <person name="Ghai R."/>
            <person name="Kavagutti S V."/>
        </authorList>
    </citation>
    <scope>NUCLEOTIDE SEQUENCE</scope>
</reference>
<protein>
    <submittedName>
        <fullName evidence="2">ATP-grasp fold, RimK-type</fullName>
    </submittedName>
</protein>